<dbReference type="Gene3D" id="3.10.290.10">
    <property type="entry name" value="RNA-binding S4 domain"/>
    <property type="match status" value="1"/>
</dbReference>
<dbReference type="EMBL" id="AP027059">
    <property type="protein sequence ID" value="BDU51490.1"/>
    <property type="molecule type" value="Genomic_DNA"/>
</dbReference>
<dbReference type="HAMAP" id="MF_00871">
    <property type="entry name" value="RqcP"/>
    <property type="match status" value="1"/>
</dbReference>
<evidence type="ECO:0000256" key="5">
    <source>
        <dbReference type="HAMAP-Rule" id="MF_00871"/>
    </source>
</evidence>
<dbReference type="InterPro" id="IPR025490">
    <property type="entry name" value="RqcP"/>
</dbReference>
<evidence type="ECO:0000256" key="1">
    <source>
        <dbReference type="ARBA" id="ARBA00022555"/>
    </source>
</evidence>
<reference evidence="7 8" key="1">
    <citation type="submission" date="2022-11" db="EMBL/GenBank/DDBJ databases">
        <title>Haliovirga abyssi gen. nov., sp. nov., a mesophilic fermentative bacterium isolated from the Iheya North hydrothermal field and the proposal of Haliovirgaceae fam. nov.</title>
        <authorList>
            <person name="Miyazaki U."/>
            <person name="Tame A."/>
            <person name="Miyazaki J."/>
            <person name="Takai K."/>
            <person name="Sawayama S."/>
            <person name="Kitajima M."/>
            <person name="Okamoto A."/>
            <person name="Nakagawa S."/>
        </authorList>
    </citation>
    <scope>NUCLEOTIDE SEQUENCE [LARGE SCALE GENOMIC DNA]</scope>
    <source>
        <strain evidence="7 8">IC12</strain>
    </source>
</reference>
<keyword evidence="2 5" id="KW-0699">rRNA-binding</keyword>
<dbReference type="AlphaFoldDB" id="A0AAU9DDQ8"/>
<evidence type="ECO:0000313" key="8">
    <source>
        <dbReference type="Proteomes" id="UP001321582"/>
    </source>
</evidence>
<sequence>MRLDKFLKISRIIKRRTVAKNVAENEKIMINGKVKKPSTKVKVGDIIEVSYYDKIIKFKILEVPTRNVGKKDADKLIEIIIDPRKG</sequence>
<dbReference type="CDD" id="cd00165">
    <property type="entry name" value="S4"/>
    <property type="match status" value="1"/>
</dbReference>
<organism evidence="7 8">
    <name type="scientific">Haliovirga abyssi</name>
    <dbReference type="NCBI Taxonomy" id="2996794"/>
    <lineage>
        <taxon>Bacteria</taxon>
        <taxon>Fusobacteriati</taxon>
        <taxon>Fusobacteriota</taxon>
        <taxon>Fusobacteriia</taxon>
        <taxon>Fusobacteriales</taxon>
        <taxon>Haliovirgaceae</taxon>
        <taxon>Haliovirga</taxon>
    </lineage>
</organism>
<comment type="similarity">
    <text evidence="5">Belongs to the RqcP family.</text>
</comment>
<keyword evidence="3 5" id="KW-0694">RNA-binding</keyword>
<dbReference type="KEGG" id="haby:HLVA_20590"/>
<dbReference type="GO" id="GO:0072344">
    <property type="term" value="P:rescue of stalled ribosome"/>
    <property type="evidence" value="ECO:0007669"/>
    <property type="project" value="UniProtKB-UniRule"/>
</dbReference>
<keyword evidence="8" id="KW-1185">Reference proteome</keyword>
<dbReference type="GO" id="GO:0043023">
    <property type="term" value="F:ribosomal large subunit binding"/>
    <property type="evidence" value="ECO:0007669"/>
    <property type="project" value="UniProtKB-UniRule"/>
</dbReference>
<dbReference type="SUPFAM" id="SSF55174">
    <property type="entry name" value="Alpha-L RNA-binding motif"/>
    <property type="match status" value="1"/>
</dbReference>
<feature type="domain" description="RNA-binding S4" evidence="6">
    <location>
        <begin position="1"/>
        <end position="64"/>
    </location>
</feature>
<dbReference type="SMART" id="SM00363">
    <property type="entry name" value="S4"/>
    <property type="match status" value="1"/>
</dbReference>
<protein>
    <recommendedName>
        <fullName evidence="5">RQC P-site tRNA stabilizing factor</fullName>
        <shortName evidence="5">RqcP</shortName>
    </recommendedName>
    <alternativeName>
        <fullName evidence="5">Ribosome-associated protein quality control protein P</fullName>
    </alternativeName>
</protein>
<evidence type="ECO:0000256" key="3">
    <source>
        <dbReference type="ARBA" id="ARBA00022884"/>
    </source>
</evidence>
<evidence type="ECO:0000256" key="2">
    <source>
        <dbReference type="ARBA" id="ARBA00022730"/>
    </source>
</evidence>
<dbReference type="GO" id="GO:0000049">
    <property type="term" value="F:tRNA binding"/>
    <property type="evidence" value="ECO:0007669"/>
    <property type="project" value="UniProtKB-UniRule"/>
</dbReference>
<dbReference type="InterPro" id="IPR036986">
    <property type="entry name" value="S4_RNA-bd_sf"/>
</dbReference>
<proteinExistence type="inferred from homology"/>
<dbReference type="GO" id="GO:0019843">
    <property type="term" value="F:rRNA binding"/>
    <property type="evidence" value="ECO:0007669"/>
    <property type="project" value="UniProtKB-UniRule"/>
</dbReference>
<name>A0AAU9DDQ8_9FUSO</name>
<dbReference type="InterPro" id="IPR002942">
    <property type="entry name" value="S4_RNA-bd"/>
</dbReference>
<dbReference type="PIRSF" id="PIRSF038881">
    <property type="entry name" value="RNAbp_HP1423"/>
    <property type="match status" value="1"/>
</dbReference>
<evidence type="ECO:0000256" key="4">
    <source>
        <dbReference type="ARBA" id="ARBA00022917"/>
    </source>
</evidence>
<dbReference type="RefSeq" id="WP_307904380.1">
    <property type="nucleotide sequence ID" value="NZ_AP027059.1"/>
</dbReference>
<dbReference type="PROSITE" id="PS50889">
    <property type="entry name" value="S4"/>
    <property type="match status" value="1"/>
</dbReference>
<comment type="function">
    <text evidence="5">Key component of the ribosome quality control system (RQC), a ribosome-associated complex that mediates the extraction of incompletely synthesized nascent chains from stalled ribosomes and their subsequent degradation. RqcH recruits Ala-charged tRNA, and with RqcP directs the elongation of stalled nascent chains on 50S ribosomal subunits, leading to non-templated C-terminal alanine extensions (Ala tail). The Ala tail promotes nascent chain degradation. RqcP is associated with the translocation-like movement of the peptidyl-tRNA from the A-site into the P-site.</text>
</comment>
<evidence type="ECO:0000259" key="6">
    <source>
        <dbReference type="SMART" id="SM00363"/>
    </source>
</evidence>
<gene>
    <name evidence="5" type="primary">rqcP</name>
    <name evidence="7" type="ORF">HLVA_20590</name>
</gene>
<keyword evidence="1 5" id="KW-0820">tRNA-binding</keyword>
<keyword evidence="4 5" id="KW-0648">Protein biosynthesis</keyword>
<dbReference type="Pfam" id="PF01479">
    <property type="entry name" value="S4"/>
    <property type="match status" value="1"/>
</dbReference>
<evidence type="ECO:0000313" key="7">
    <source>
        <dbReference type="EMBL" id="BDU51490.1"/>
    </source>
</evidence>
<accession>A0AAU9DDQ8</accession>
<dbReference type="Proteomes" id="UP001321582">
    <property type="component" value="Chromosome"/>
</dbReference>
<comment type="subunit">
    <text evidence="5">Associates with stalled 50S ribosomal subunits. Binds to RqcH, 23S rRNA and the P-site tRNA. Does not require RqcH for association with 50S subunits.</text>
</comment>